<name>A0ABP9NB88_9GAMM</name>
<evidence type="ECO:0000256" key="3">
    <source>
        <dbReference type="ARBA" id="ARBA00023163"/>
    </source>
</evidence>
<dbReference type="InterPro" id="IPR047640">
    <property type="entry name" value="RpiR-like"/>
</dbReference>
<dbReference type="Gene3D" id="3.40.50.10490">
    <property type="entry name" value="Glucose-6-phosphate isomerase like protein, domain 1"/>
    <property type="match status" value="1"/>
</dbReference>
<dbReference type="PROSITE" id="PS51464">
    <property type="entry name" value="SIS"/>
    <property type="match status" value="1"/>
</dbReference>
<dbReference type="EMBL" id="BAABHY010000006">
    <property type="protein sequence ID" value="GAA5113708.1"/>
    <property type="molecule type" value="Genomic_DNA"/>
</dbReference>
<evidence type="ECO:0000256" key="4">
    <source>
        <dbReference type="SAM" id="Coils"/>
    </source>
</evidence>
<evidence type="ECO:0000259" key="6">
    <source>
        <dbReference type="PROSITE" id="PS51464"/>
    </source>
</evidence>
<dbReference type="PROSITE" id="PS51071">
    <property type="entry name" value="HTH_RPIR"/>
    <property type="match status" value="1"/>
</dbReference>
<dbReference type="CDD" id="cd05013">
    <property type="entry name" value="SIS_RpiR"/>
    <property type="match status" value="1"/>
</dbReference>
<evidence type="ECO:0000313" key="8">
    <source>
        <dbReference type="Proteomes" id="UP001500171"/>
    </source>
</evidence>
<evidence type="ECO:0000256" key="2">
    <source>
        <dbReference type="ARBA" id="ARBA00023125"/>
    </source>
</evidence>
<dbReference type="InterPro" id="IPR035472">
    <property type="entry name" value="RpiR-like_SIS"/>
</dbReference>
<dbReference type="PANTHER" id="PTHR30514">
    <property type="entry name" value="GLUCOKINASE"/>
    <property type="match status" value="1"/>
</dbReference>
<dbReference type="Proteomes" id="UP001500171">
    <property type="component" value="Unassembled WGS sequence"/>
</dbReference>
<feature type="coiled-coil region" evidence="4">
    <location>
        <begin position="87"/>
        <end position="114"/>
    </location>
</feature>
<feature type="domain" description="HTH rpiR-type" evidence="5">
    <location>
        <begin position="1"/>
        <end position="77"/>
    </location>
</feature>
<evidence type="ECO:0000313" key="7">
    <source>
        <dbReference type="EMBL" id="GAA5113708.1"/>
    </source>
</evidence>
<dbReference type="InterPro" id="IPR009057">
    <property type="entry name" value="Homeodomain-like_sf"/>
</dbReference>
<dbReference type="SUPFAM" id="SSF46689">
    <property type="entry name" value="Homeodomain-like"/>
    <property type="match status" value="1"/>
</dbReference>
<keyword evidence="3" id="KW-0804">Transcription</keyword>
<protein>
    <submittedName>
        <fullName evidence="7">SIS domain-containing protein</fullName>
    </submittedName>
</protein>
<dbReference type="Pfam" id="PF01380">
    <property type="entry name" value="SIS"/>
    <property type="match status" value="1"/>
</dbReference>
<dbReference type="Pfam" id="PF01418">
    <property type="entry name" value="HTH_6"/>
    <property type="match status" value="1"/>
</dbReference>
<keyword evidence="1" id="KW-0805">Transcription regulation</keyword>
<comment type="caution">
    <text evidence="7">The sequence shown here is derived from an EMBL/GenBank/DDBJ whole genome shotgun (WGS) entry which is preliminary data.</text>
</comment>
<dbReference type="InterPro" id="IPR001347">
    <property type="entry name" value="SIS_dom"/>
</dbReference>
<evidence type="ECO:0000259" key="5">
    <source>
        <dbReference type="PROSITE" id="PS51071"/>
    </source>
</evidence>
<dbReference type="PANTHER" id="PTHR30514:SF17">
    <property type="entry name" value="HTH-TYPE TRANSCRIPTIONAL REGULATOR MURR"/>
    <property type="match status" value="1"/>
</dbReference>
<dbReference type="SUPFAM" id="SSF53697">
    <property type="entry name" value="SIS domain"/>
    <property type="match status" value="1"/>
</dbReference>
<keyword evidence="4" id="KW-0175">Coiled coil</keyword>
<dbReference type="Gene3D" id="1.10.10.10">
    <property type="entry name" value="Winged helix-like DNA-binding domain superfamily/Winged helix DNA-binding domain"/>
    <property type="match status" value="1"/>
</dbReference>
<evidence type="ECO:0000256" key="1">
    <source>
        <dbReference type="ARBA" id="ARBA00023015"/>
    </source>
</evidence>
<dbReference type="InterPro" id="IPR046348">
    <property type="entry name" value="SIS_dom_sf"/>
</dbReference>
<feature type="domain" description="SIS" evidence="6">
    <location>
        <begin position="127"/>
        <end position="267"/>
    </location>
</feature>
<gene>
    <name evidence="7" type="ORF">GCM10023211_22220</name>
</gene>
<dbReference type="InterPro" id="IPR036388">
    <property type="entry name" value="WH-like_DNA-bd_sf"/>
</dbReference>
<organism evidence="7 8">
    <name type="scientific">Orbus sasakiae</name>
    <dbReference type="NCBI Taxonomy" id="1078475"/>
    <lineage>
        <taxon>Bacteria</taxon>
        <taxon>Pseudomonadati</taxon>
        <taxon>Pseudomonadota</taxon>
        <taxon>Gammaproteobacteria</taxon>
        <taxon>Orbales</taxon>
        <taxon>Orbaceae</taxon>
        <taxon>Orbus</taxon>
    </lineage>
</organism>
<keyword evidence="8" id="KW-1185">Reference proteome</keyword>
<accession>A0ABP9NB88</accession>
<keyword evidence="2" id="KW-0238">DNA-binding</keyword>
<proteinExistence type="predicted"/>
<sequence length="287" mass="32012">MNIIENIKANLNGFSDGQKKIASYIVQHKDRIAQYSSQQLAQKIGVSQSSIIKFIQFLGFDGFATFKLQLAADILRYHLNTKPDLPLHNQIERNDSLELVAKKLLQEKQQALIQTTQSLNFAILEQLIEQMIHCRRIQIVGIGNSALTAKDLAYKLQKLGLAVTAENDTHIQLAMAQSLTAQDVLIVISYSGMHREVCLSAKTAKQNGVPVYAITSLQRSTLRKLADFCLDTIADEVHWRSSSISSRTAQNTISDLIFMGVVQQLGDLAETNIKNSSQMIKTLQNKN</sequence>
<dbReference type="InterPro" id="IPR000281">
    <property type="entry name" value="HTH_RpiR"/>
</dbReference>
<reference evidence="8" key="1">
    <citation type="journal article" date="2019" name="Int. J. Syst. Evol. Microbiol.">
        <title>The Global Catalogue of Microorganisms (GCM) 10K type strain sequencing project: providing services to taxonomists for standard genome sequencing and annotation.</title>
        <authorList>
            <consortium name="The Broad Institute Genomics Platform"/>
            <consortium name="The Broad Institute Genome Sequencing Center for Infectious Disease"/>
            <person name="Wu L."/>
            <person name="Ma J."/>
        </authorList>
    </citation>
    <scope>NUCLEOTIDE SEQUENCE [LARGE SCALE GENOMIC DNA]</scope>
    <source>
        <strain evidence="8">JCM 18050</strain>
    </source>
</reference>
<dbReference type="RefSeq" id="WP_345492226.1">
    <property type="nucleotide sequence ID" value="NZ_BAABHY010000006.1"/>
</dbReference>